<organism evidence="3 5">
    <name type="scientific">Rufibacter glacialis</name>
    <dbReference type="NCBI Taxonomy" id="1259555"/>
    <lineage>
        <taxon>Bacteria</taxon>
        <taxon>Pseudomonadati</taxon>
        <taxon>Bacteroidota</taxon>
        <taxon>Cytophagia</taxon>
        <taxon>Cytophagales</taxon>
        <taxon>Hymenobacteraceae</taxon>
        <taxon>Rufibacter</taxon>
    </lineage>
</organism>
<evidence type="ECO:0000259" key="2">
    <source>
        <dbReference type="PROSITE" id="PS50853"/>
    </source>
</evidence>
<dbReference type="CDD" id="cd00063">
    <property type="entry name" value="FN3"/>
    <property type="match status" value="1"/>
</dbReference>
<dbReference type="InterPro" id="IPR013783">
    <property type="entry name" value="Ig-like_fold"/>
</dbReference>
<dbReference type="EMBL" id="VKKZ01000020">
    <property type="protein sequence ID" value="KAA6434599.1"/>
    <property type="molecule type" value="Genomic_DNA"/>
</dbReference>
<name>A0A5M8QF14_9BACT</name>
<evidence type="ECO:0000313" key="5">
    <source>
        <dbReference type="Proteomes" id="UP000323866"/>
    </source>
</evidence>
<feature type="domain" description="Fibronectin type-III" evidence="2">
    <location>
        <begin position="189"/>
        <end position="283"/>
    </location>
</feature>
<proteinExistence type="predicted"/>
<protein>
    <submittedName>
        <fullName evidence="3">Gliding motility-associated C-terminal domain-containing protein</fullName>
    </submittedName>
    <submittedName>
        <fullName evidence="4">T9SS type B sorting domain-containing protein</fullName>
    </submittedName>
</protein>
<feature type="signal peptide" evidence="1">
    <location>
        <begin position="1"/>
        <end position="20"/>
    </location>
</feature>
<keyword evidence="6" id="KW-1185">Reference proteome</keyword>
<dbReference type="RefSeq" id="WP_149098542.1">
    <property type="nucleotide sequence ID" value="NZ_BMMG01000003.1"/>
</dbReference>
<evidence type="ECO:0000256" key="1">
    <source>
        <dbReference type="SAM" id="SignalP"/>
    </source>
</evidence>
<dbReference type="PROSITE" id="PS50853">
    <property type="entry name" value="FN3"/>
    <property type="match status" value="1"/>
</dbReference>
<dbReference type="Proteomes" id="UP000323866">
    <property type="component" value="Unassembled WGS sequence"/>
</dbReference>
<gene>
    <name evidence="4" type="ORF">ACD591_04405</name>
    <name evidence="3" type="ORF">FOE74_10465</name>
</gene>
<dbReference type="Gene3D" id="2.60.40.10">
    <property type="entry name" value="Immunoglobulins"/>
    <property type="match status" value="1"/>
</dbReference>
<dbReference type="InterPro" id="IPR026341">
    <property type="entry name" value="T9SS_type_B"/>
</dbReference>
<accession>A0A5M8QF14</accession>
<dbReference type="OrthoDB" id="631648at2"/>
<sequence length="548" mass="60010">MRKRFALLLFWLVCSLGAWAQPSFLAYNEQNQPVTTFCVGERIRFKDNTPRSADPNFTEFYDFNGKDNQEKFEGTSHIFTVPGEVVVVQLAYGFDQRPITFTVKAQAPATPPQIQRLSFIPNSVQIQVNSTAVNDLILERAASPGGAFSPIDTIKNVPVGSSLQTLKTTITTGCFRLRVTNSCTNATIVSSPVCAQDLQVTAGDRRNQLSWTPNGSPGPITGYQLLRGGEPFQTLPASQTSFTDAQVACGRKYSYQLVALLPNGGQTASLPLEVETKGTTPPAAPLLLVSFDLQNKVKLDNVVPAQETFLKQTVFRSQNGGAFSPILENQPKTTVDASLSSLPVSLCYQVAYTDSCRLVSPRSASACPALLTATLQPNGGVELTWKPYEGFPTGVGSQRLELLDEQGTVYWSLPVTGHTYLDAQPQEKYQRLTYRLVSTAQNAPYESFSNTATVDQGFQFRFPTAFTPNQDGLNDVFRPVGAPFASRFTLQVLNRWGQILFESKDPKAGWDGTHGGKPAPPETYLYRMEAVDVNGQKITQKGTVTLIR</sequence>
<dbReference type="NCBIfam" id="TIGR04131">
    <property type="entry name" value="Bac_Flav_CTERM"/>
    <property type="match status" value="1"/>
</dbReference>
<dbReference type="InterPro" id="IPR036116">
    <property type="entry name" value="FN3_sf"/>
</dbReference>
<dbReference type="AlphaFoldDB" id="A0A5M8QF14"/>
<keyword evidence="1" id="KW-0732">Signal</keyword>
<reference evidence="3 5" key="1">
    <citation type="submission" date="2019-07" db="EMBL/GenBank/DDBJ databases">
        <authorList>
            <person name="Qu J.-H."/>
        </authorList>
    </citation>
    <scope>NUCLEOTIDE SEQUENCE [LARGE SCALE GENOMIC DNA]</scope>
    <source>
        <strain evidence="3 5">MDT1-10-3</strain>
    </source>
</reference>
<feature type="chain" id="PRO_5024432285" evidence="1">
    <location>
        <begin position="21"/>
        <end position="548"/>
    </location>
</feature>
<evidence type="ECO:0000313" key="6">
    <source>
        <dbReference type="Proteomes" id="UP001570846"/>
    </source>
</evidence>
<dbReference type="InterPro" id="IPR003961">
    <property type="entry name" value="FN3_dom"/>
</dbReference>
<dbReference type="EMBL" id="JBGOGF010000002">
    <property type="protein sequence ID" value="MFA1770522.1"/>
    <property type="molecule type" value="Genomic_DNA"/>
</dbReference>
<reference evidence="4 6" key="3">
    <citation type="submission" date="2024-08" db="EMBL/GenBank/DDBJ databases">
        <authorList>
            <person name="Wei W."/>
        </authorList>
    </citation>
    <scope>NUCLEOTIDE SEQUENCE [LARGE SCALE GENOMIC DNA]</scope>
    <source>
        <strain evidence="4 6">XU2</strain>
    </source>
</reference>
<dbReference type="Proteomes" id="UP001570846">
    <property type="component" value="Unassembled WGS sequence"/>
</dbReference>
<evidence type="ECO:0000313" key="4">
    <source>
        <dbReference type="EMBL" id="MFA1770522.1"/>
    </source>
</evidence>
<reference evidence="3 5" key="2">
    <citation type="submission" date="2019-09" db="EMBL/GenBank/DDBJ databases">
        <title>A bacterium isolated from glacier soil.</title>
        <authorList>
            <person name="Liu Q."/>
        </authorList>
    </citation>
    <scope>NUCLEOTIDE SEQUENCE [LARGE SCALE GENOMIC DNA]</scope>
    <source>
        <strain evidence="3 5">MDT1-10-3</strain>
    </source>
</reference>
<dbReference type="Pfam" id="PF13585">
    <property type="entry name" value="CHU_C"/>
    <property type="match status" value="1"/>
</dbReference>
<dbReference type="SUPFAM" id="SSF49265">
    <property type="entry name" value="Fibronectin type III"/>
    <property type="match status" value="1"/>
</dbReference>
<evidence type="ECO:0000313" key="3">
    <source>
        <dbReference type="EMBL" id="KAA6434599.1"/>
    </source>
</evidence>
<comment type="caution">
    <text evidence="3">The sequence shown here is derived from an EMBL/GenBank/DDBJ whole genome shotgun (WGS) entry which is preliminary data.</text>
</comment>